<proteinExistence type="predicted"/>
<dbReference type="InterPro" id="IPR027417">
    <property type="entry name" value="P-loop_NTPase"/>
</dbReference>
<protein>
    <recommendedName>
        <fullName evidence="5">Double-GTPase 2 domain-containing protein</fullName>
    </recommendedName>
</protein>
<name>A0ABW7K736_9NOCA</name>
<evidence type="ECO:0000313" key="2">
    <source>
        <dbReference type="EMBL" id="MFH5242379.1"/>
    </source>
</evidence>
<organism evidence="1 4">
    <name type="scientific">Antrihabitans spumae</name>
    <dbReference type="NCBI Taxonomy" id="3373370"/>
    <lineage>
        <taxon>Bacteria</taxon>
        <taxon>Bacillati</taxon>
        <taxon>Actinomycetota</taxon>
        <taxon>Actinomycetes</taxon>
        <taxon>Mycobacteriales</taxon>
        <taxon>Nocardiaceae</taxon>
        <taxon>Antrihabitans</taxon>
    </lineage>
</organism>
<dbReference type="Proteomes" id="UP001609176">
    <property type="component" value="Unassembled WGS sequence"/>
</dbReference>
<dbReference type="EMBL" id="JBIMSP010000013">
    <property type="protein sequence ID" value="MFH5242379.1"/>
    <property type="molecule type" value="Genomic_DNA"/>
</dbReference>
<keyword evidence="4" id="KW-1185">Reference proteome</keyword>
<evidence type="ECO:0000313" key="3">
    <source>
        <dbReference type="Proteomes" id="UP001609176"/>
    </source>
</evidence>
<accession>A0ABW7K736</accession>
<sequence>MPRSFDASSPLFGLVGVRGSGKTVMLAVLQKELYSTIARRFDASIDSPGGKSGLAGQLETLLRGMEDDKGVLPEQTKRHETGMTIPAVFEWRFSKKAMGGKVSRDVSTIFSFYDSAGEDLATEDRALGQHYLAATSGVILLLDPFGFPGNRDRAINRGVDAESLATSPDTVLRALTTVLQTAEKTKKNKKIKQPVAVVVSKIDAFFDDIPPDHPMRKASSKLRHFDDAESLSIHDHIASMIDKWGGDALLRLLDNNYEKYRLFGASALGAEPEYGSQRVNARGVLPHRVADPLLWLMADRGFLPKGG</sequence>
<comment type="caution">
    <text evidence="1">The sequence shown here is derived from an EMBL/GenBank/DDBJ whole genome shotgun (WGS) entry which is preliminary data.</text>
</comment>
<evidence type="ECO:0000313" key="1">
    <source>
        <dbReference type="EMBL" id="MFH5230894.1"/>
    </source>
</evidence>
<dbReference type="RefSeq" id="WP_395124363.1">
    <property type="nucleotide sequence ID" value="NZ_JBIMSN010000094.1"/>
</dbReference>
<reference evidence="3 4" key="1">
    <citation type="submission" date="2024-10" db="EMBL/GenBank/DDBJ databases">
        <authorList>
            <person name="Riesco R."/>
        </authorList>
    </citation>
    <scope>NUCLEOTIDE SEQUENCE [LARGE SCALE GENOMIC DNA]</scope>
    <source>
        <strain evidence="2 3">NCIMB 15448</strain>
        <strain evidence="1 4">NCIMB 15450</strain>
    </source>
</reference>
<evidence type="ECO:0008006" key="5">
    <source>
        <dbReference type="Google" id="ProtNLM"/>
    </source>
</evidence>
<dbReference type="SUPFAM" id="SSF52540">
    <property type="entry name" value="P-loop containing nucleoside triphosphate hydrolases"/>
    <property type="match status" value="1"/>
</dbReference>
<dbReference type="EMBL" id="JBIMSN010000094">
    <property type="protein sequence ID" value="MFH5230894.1"/>
    <property type="molecule type" value="Genomic_DNA"/>
</dbReference>
<dbReference type="Proteomes" id="UP001609219">
    <property type="component" value="Unassembled WGS sequence"/>
</dbReference>
<evidence type="ECO:0000313" key="4">
    <source>
        <dbReference type="Proteomes" id="UP001609219"/>
    </source>
</evidence>
<gene>
    <name evidence="2" type="ORF">ACHIPV_10860</name>
    <name evidence="1" type="ORF">ACHIRB_20335</name>
</gene>